<gene>
    <name evidence="2" type="ORF">CHARACLAT_030234</name>
</gene>
<name>A0ABU7DLG8_9TELE</name>
<evidence type="ECO:0000313" key="3">
    <source>
        <dbReference type="Proteomes" id="UP001352852"/>
    </source>
</evidence>
<accession>A0ABU7DLG8</accession>
<proteinExistence type="predicted"/>
<keyword evidence="3" id="KW-1185">Reference proteome</keyword>
<comment type="caution">
    <text evidence="2">The sequence shown here is derived from an EMBL/GenBank/DDBJ whole genome shotgun (WGS) entry which is preliminary data.</text>
</comment>
<sequence length="209" mass="24076">MFSPTVCTCENTGLDPLLRKYYNEHITTFSDMMTVAIIQRLERILSVPGNGAENQQFILEVLLPEWLQRSNNMCRYQAETVLKKTKSVKENDGDEKMTTEAEEMTTENEEMTTEAKGTEKGSNILTDSPTAADWCQKTTFQGRVPLPKILDMDNTEQTETLKALKNWEDEHDDSSPAELLPFVFQKKENYKKILLRNYRCTKSKPFCQV</sequence>
<dbReference type="EMBL" id="JAHUTJ010029077">
    <property type="protein sequence ID" value="MED6275812.1"/>
    <property type="molecule type" value="Genomic_DNA"/>
</dbReference>
<evidence type="ECO:0000313" key="2">
    <source>
        <dbReference type="EMBL" id="MED6275812.1"/>
    </source>
</evidence>
<feature type="compositionally biased region" description="Acidic residues" evidence="1">
    <location>
        <begin position="100"/>
        <end position="112"/>
    </location>
</feature>
<feature type="region of interest" description="Disordered" evidence="1">
    <location>
        <begin position="87"/>
        <end position="125"/>
    </location>
</feature>
<organism evidence="2 3">
    <name type="scientific">Characodon lateralis</name>
    <dbReference type="NCBI Taxonomy" id="208331"/>
    <lineage>
        <taxon>Eukaryota</taxon>
        <taxon>Metazoa</taxon>
        <taxon>Chordata</taxon>
        <taxon>Craniata</taxon>
        <taxon>Vertebrata</taxon>
        <taxon>Euteleostomi</taxon>
        <taxon>Actinopterygii</taxon>
        <taxon>Neopterygii</taxon>
        <taxon>Teleostei</taxon>
        <taxon>Neoteleostei</taxon>
        <taxon>Acanthomorphata</taxon>
        <taxon>Ovalentaria</taxon>
        <taxon>Atherinomorphae</taxon>
        <taxon>Cyprinodontiformes</taxon>
        <taxon>Goodeidae</taxon>
        <taxon>Characodon</taxon>
    </lineage>
</organism>
<protein>
    <submittedName>
        <fullName evidence="2">Uncharacterized protein</fullName>
    </submittedName>
</protein>
<evidence type="ECO:0000256" key="1">
    <source>
        <dbReference type="SAM" id="MobiDB-lite"/>
    </source>
</evidence>
<dbReference type="Proteomes" id="UP001352852">
    <property type="component" value="Unassembled WGS sequence"/>
</dbReference>
<reference evidence="2 3" key="1">
    <citation type="submission" date="2021-06" db="EMBL/GenBank/DDBJ databases">
        <authorList>
            <person name="Palmer J.M."/>
        </authorList>
    </citation>
    <scope>NUCLEOTIDE SEQUENCE [LARGE SCALE GENOMIC DNA]</scope>
    <source>
        <strain evidence="2 3">CL_MEX2019</strain>
        <tissue evidence="2">Muscle</tissue>
    </source>
</reference>
<feature type="compositionally biased region" description="Basic and acidic residues" evidence="1">
    <location>
        <begin position="87"/>
        <end position="99"/>
    </location>
</feature>